<dbReference type="STRING" id="1408163.A0A0F4YW01"/>
<sequence length="161" mass="18467">MREIKRDESLDSLSTRVQVRFMESMTEEDEVLVRSVHPALQARETVYVHEHDGRLVWVVPTSNAYDVLDTHAAGREILRSPLFEMQPRQTGAPIREDPFPQPINCRSVLAPEVVYRILAFFPGSVGMWKLPEGCVLLQGRRHWKELAVYAASMEGATWIKH</sequence>
<evidence type="ECO:0000313" key="2">
    <source>
        <dbReference type="Proteomes" id="UP000053958"/>
    </source>
</evidence>
<gene>
    <name evidence="1" type="ORF">T310_3916</name>
</gene>
<dbReference type="AlphaFoldDB" id="A0A0F4YW01"/>
<accession>A0A0F4YW01</accession>
<comment type="caution">
    <text evidence="1">The sequence shown here is derived from an EMBL/GenBank/DDBJ whole genome shotgun (WGS) entry which is preliminary data.</text>
</comment>
<protein>
    <submittedName>
        <fullName evidence="1">Uncharacterized protein</fullName>
    </submittedName>
</protein>
<dbReference type="RefSeq" id="XP_013328638.1">
    <property type="nucleotide sequence ID" value="XM_013473184.1"/>
</dbReference>
<proteinExistence type="predicted"/>
<dbReference type="GeneID" id="25316265"/>
<dbReference type="Proteomes" id="UP000053958">
    <property type="component" value="Unassembled WGS sequence"/>
</dbReference>
<organism evidence="1 2">
    <name type="scientific">Rasamsonia emersonii (strain ATCC 16479 / CBS 393.64 / IMI 116815)</name>
    <dbReference type="NCBI Taxonomy" id="1408163"/>
    <lineage>
        <taxon>Eukaryota</taxon>
        <taxon>Fungi</taxon>
        <taxon>Dikarya</taxon>
        <taxon>Ascomycota</taxon>
        <taxon>Pezizomycotina</taxon>
        <taxon>Eurotiomycetes</taxon>
        <taxon>Eurotiomycetidae</taxon>
        <taxon>Eurotiales</taxon>
        <taxon>Trichocomaceae</taxon>
        <taxon>Rasamsonia</taxon>
    </lineage>
</organism>
<reference evidence="1 2" key="1">
    <citation type="submission" date="2015-04" db="EMBL/GenBank/DDBJ databases">
        <authorList>
            <person name="Heijne W.H."/>
            <person name="Fedorova N.D."/>
            <person name="Nierman W.C."/>
            <person name="Vollebregt A.W."/>
            <person name="Zhao Z."/>
            <person name="Wu L."/>
            <person name="Kumar M."/>
            <person name="Stam H."/>
            <person name="van den Berg M.A."/>
            <person name="Pel H.J."/>
        </authorList>
    </citation>
    <scope>NUCLEOTIDE SEQUENCE [LARGE SCALE GENOMIC DNA]</scope>
    <source>
        <strain evidence="1 2">CBS 393.64</strain>
    </source>
</reference>
<name>A0A0F4YW01_RASE3</name>
<evidence type="ECO:0000313" key="1">
    <source>
        <dbReference type="EMBL" id="KKA22026.1"/>
    </source>
</evidence>
<keyword evidence="2" id="KW-1185">Reference proteome</keyword>
<dbReference type="EMBL" id="LASV01000160">
    <property type="protein sequence ID" value="KKA22026.1"/>
    <property type="molecule type" value="Genomic_DNA"/>
</dbReference>